<keyword evidence="2" id="KW-1185">Reference proteome</keyword>
<evidence type="ECO:0000313" key="2">
    <source>
        <dbReference type="Proteomes" id="UP001341840"/>
    </source>
</evidence>
<organism evidence="1 2">
    <name type="scientific">Stylosanthes scabra</name>
    <dbReference type="NCBI Taxonomy" id="79078"/>
    <lineage>
        <taxon>Eukaryota</taxon>
        <taxon>Viridiplantae</taxon>
        <taxon>Streptophyta</taxon>
        <taxon>Embryophyta</taxon>
        <taxon>Tracheophyta</taxon>
        <taxon>Spermatophyta</taxon>
        <taxon>Magnoliopsida</taxon>
        <taxon>eudicotyledons</taxon>
        <taxon>Gunneridae</taxon>
        <taxon>Pentapetalae</taxon>
        <taxon>rosids</taxon>
        <taxon>fabids</taxon>
        <taxon>Fabales</taxon>
        <taxon>Fabaceae</taxon>
        <taxon>Papilionoideae</taxon>
        <taxon>50 kb inversion clade</taxon>
        <taxon>dalbergioids sensu lato</taxon>
        <taxon>Dalbergieae</taxon>
        <taxon>Pterocarpus clade</taxon>
        <taxon>Stylosanthes</taxon>
    </lineage>
</organism>
<reference evidence="1 2" key="1">
    <citation type="journal article" date="2023" name="Plants (Basel)">
        <title>Bridging the Gap: Combining Genomics and Transcriptomics Approaches to Understand Stylosanthes scabra, an Orphan Legume from the Brazilian Caatinga.</title>
        <authorList>
            <person name="Ferreira-Neto J.R.C."/>
            <person name="da Silva M.D."/>
            <person name="Binneck E."/>
            <person name="de Melo N.F."/>
            <person name="da Silva R.H."/>
            <person name="de Melo A.L.T.M."/>
            <person name="Pandolfi V."/>
            <person name="Bustamante F.O."/>
            <person name="Brasileiro-Vidal A.C."/>
            <person name="Benko-Iseppon A.M."/>
        </authorList>
    </citation>
    <scope>NUCLEOTIDE SEQUENCE [LARGE SCALE GENOMIC DNA]</scope>
    <source>
        <tissue evidence="1">Leaves</tissue>
    </source>
</reference>
<gene>
    <name evidence="1" type="ORF">PIB30_115643</name>
</gene>
<name>A0ABU6Y1M4_9FABA</name>
<sequence length="61" mass="6532">MWVTNLGLHTMIPTPTLIIPVGGITPTSVGEVIKDSKGNGTTTTLKDNPHSLHLNLLQSNR</sequence>
<proteinExistence type="predicted"/>
<accession>A0ABU6Y1M4</accession>
<dbReference type="EMBL" id="JASCZI010224604">
    <property type="protein sequence ID" value="MED6203456.1"/>
    <property type="molecule type" value="Genomic_DNA"/>
</dbReference>
<evidence type="ECO:0000313" key="1">
    <source>
        <dbReference type="EMBL" id="MED6203456.1"/>
    </source>
</evidence>
<protein>
    <submittedName>
        <fullName evidence="1">Uncharacterized protein</fullName>
    </submittedName>
</protein>
<comment type="caution">
    <text evidence="1">The sequence shown here is derived from an EMBL/GenBank/DDBJ whole genome shotgun (WGS) entry which is preliminary data.</text>
</comment>
<feature type="non-terminal residue" evidence="1">
    <location>
        <position position="61"/>
    </location>
</feature>
<dbReference type="Proteomes" id="UP001341840">
    <property type="component" value="Unassembled WGS sequence"/>
</dbReference>